<gene>
    <name evidence="2" type="ORF">RUM43_000190</name>
</gene>
<feature type="compositionally biased region" description="Basic and acidic residues" evidence="1">
    <location>
        <begin position="14"/>
        <end position="29"/>
    </location>
</feature>
<evidence type="ECO:0000313" key="3">
    <source>
        <dbReference type="Proteomes" id="UP001372834"/>
    </source>
</evidence>
<name>A0AAN8SGG3_POLSC</name>
<protein>
    <submittedName>
        <fullName evidence="2">Uncharacterized protein</fullName>
    </submittedName>
</protein>
<feature type="region of interest" description="Disordered" evidence="1">
    <location>
        <begin position="1"/>
        <end position="72"/>
    </location>
</feature>
<sequence>MENGCRKPTKSKQVKGEKEVRRQRQDSRTRNVTARKSHLVDGTRMKNIEKRDTAGEPPSTQKAAPPSLQAPE</sequence>
<reference evidence="2 3" key="1">
    <citation type="submission" date="2023-10" db="EMBL/GenBank/DDBJ databases">
        <title>Genomes of two closely related lineages of the louse Polyplax serrata with different host specificities.</title>
        <authorList>
            <person name="Martinu J."/>
            <person name="Tarabai H."/>
            <person name="Stefka J."/>
            <person name="Hypsa V."/>
        </authorList>
    </citation>
    <scope>NUCLEOTIDE SEQUENCE [LARGE SCALE GENOMIC DNA]</scope>
    <source>
        <strain evidence="2">HR10_N</strain>
    </source>
</reference>
<organism evidence="2 3">
    <name type="scientific">Polyplax serrata</name>
    <name type="common">Common mouse louse</name>
    <dbReference type="NCBI Taxonomy" id="468196"/>
    <lineage>
        <taxon>Eukaryota</taxon>
        <taxon>Metazoa</taxon>
        <taxon>Ecdysozoa</taxon>
        <taxon>Arthropoda</taxon>
        <taxon>Hexapoda</taxon>
        <taxon>Insecta</taxon>
        <taxon>Pterygota</taxon>
        <taxon>Neoptera</taxon>
        <taxon>Paraneoptera</taxon>
        <taxon>Psocodea</taxon>
        <taxon>Troctomorpha</taxon>
        <taxon>Phthiraptera</taxon>
        <taxon>Anoplura</taxon>
        <taxon>Polyplacidae</taxon>
        <taxon>Polyplax</taxon>
    </lineage>
</organism>
<proteinExistence type="predicted"/>
<accession>A0AAN8SGG3</accession>
<feature type="compositionally biased region" description="Basic and acidic residues" evidence="1">
    <location>
        <begin position="38"/>
        <end position="54"/>
    </location>
</feature>
<comment type="caution">
    <text evidence="2">The sequence shown here is derived from an EMBL/GenBank/DDBJ whole genome shotgun (WGS) entry which is preliminary data.</text>
</comment>
<dbReference type="EMBL" id="JAWJWE010000001">
    <property type="protein sequence ID" value="KAK6643925.1"/>
    <property type="molecule type" value="Genomic_DNA"/>
</dbReference>
<evidence type="ECO:0000313" key="2">
    <source>
        <dbReference type="EMBL" id="KAK6643925.1"/>
    </source>
</evidence>
<dbReference type="AlphaFoldDB" id="A0AAN8SGG3"/>
<evidence type="ECO:0000256" key="1">
    <source>
        <dbReference type="SAM" id="MobiDB-lite"/>
    </source>
</evidence>
<dbReference type="Proteomes" id="UP001372834">
    <property type="component" value="Unassembled WGS sequence"/>
</dbReference>